<evidence type="ECO:0000259" key="1">
    <source>
        <dbReference type="Pfam" id="PF10020"/>
    </source>
</evidence>
<proteinExistence type="predicted"/>
<name>A0AAU6Q1J8_9DEIO</name>
<dbReference type="EMBL" id="CP149782">
    <property type="protein sequence ID" value="WYF44129.1"/>
    <property type="molecule type" value="Genomic_DNA"/>
</dbReference>
<accession>A0AAU6Q1J8</accession>
<feature type="domain" description="DUF2262" evidence="1">
    <location>
        <begin position="7"/>
        <end position="146"/>
    </location>
</feature>
<dbReference type="InterPro" id="IPR019260">
    <property type="entry name" value="DUF2262"/>
</dbReference>
<organism evidence="2">
    <name type="scientific">Deinococcus sp. VB142</name>
    <dbReference type="NCBI Taxonomy" id="3112952"/>
    <lineage>
        <taxon>Bacteria</taxon>
        <taxon>Thermotogati</taxon>
        <taxon>Deinococcota</taxon>
        <taxon>Deinococci</taxon>
        <taxon>Deinococcales</taxon>
        <taxon>Deinococcaceae</taxon>
        <taxon>Deinococcus</taxon>
    </lineage>
</organism>
<dbReference type="AlphaFoldDB" id="A0AAU6Q1J8"/>
<gene>
    <name evidence="2" type="ORF">WDJ50_12020</name>
</gene>
<dbReference type="Pfam" id="PF10020">
    <property type="entry name" value="DUF2262"/>
    <property type="match status" value="1"/>
</dbReference>
<dbReference type="RefSeq" id="WP_339095363.1">
    <property type="nucleotide sequence ID" value="NZ_CP149782.1"/>
</dbReference>
<protein>
    <submittedName>
        <fullName evidence="2">DUF2262 domain-containing protein</fullName>
    </submittedName>
</protein>
<reference evidence="2" key="1">
    <citation type="submission" date="2024-03" db="EMBL/GenBank/DDBJ databases">
        <title>Deinococcus weizhi sp. nov., isolated from human skin.</title>
        <authorList>
            <person name="Wei Z."/>
            <person name="Tian F."/>
            <person name="Yang C."/>
            <person name="Xin L.T."/>
            <person name="Wen Z.J."/>
            <person name="Lan K.C."/>
            <person name="Yu L."/>
            <person name="Zhe W."/>
            <person name="Dan F.D."/>
            <person name="Jun W."/>
            <person name="Rui Z."/>
            <person name="Yong X.J."/>
            <person name="Ting Y."/>
            <person name="Wei X."/>
            <person name="Xu Z.G."/>
            <person name="Xin Z."/>
            <person name="Dong F.G."/>
            <person name="Ni X.M."/>
            <person name="Zheng M.G."/>
            <person name="Chun Y."/>
            <person name="Qian W.X."/>
        </authorList>
    </citation>
    <scope>NUCLEOTIDE SEQUENCE</scope>
    <source>
        <strain evidence="2">VB142</strain>
    </source>
</reference>
<evidence type="ECO:0000313" key="2">
    <source>
        <dbReference type="EMBL" id="WYF44129.1"/>
    </source>
</evidence>
<sequence length="149" mass="16533">MVSTFQDGVLGQLTYDDRLSRWDGASAVLGVPFSLSAHTFAESERGLPEDAATLERYRMAFLRLERDEPALRRQMAERMLPLAQEWQEDDGAVPMTAPQLLERVTLESFSIYEDGDAELFYNDGDLFGGHVIIAVMNEDGTLGNTSIAG</sequence>